<feature type="transmembrane region" description="Helical" evidence="6">
    <location>
        <begin position="383"/>
        <end position="404"/>
    </location>
</feature>
<dbReference type="InterPro" id="IPR050375">
    <property type="entry name" value="MFS_TsgA-like"/>
</dbReference>
<reference evidence="8 9" key="1">
    <citation type="submission" date="2019-12" db="EMBL/GenBank/DDBJ databases">
        <title>Genomic-based taxomic classification of the family Erythrobacteraceae.</title>
        <authorList>
            <person name="Xu L."/>
        </authorList>
    </citation>
    <scope>NUCLEOTIDE SEQUENCE [LARGE SCALE GENOMIC DNA]</scope>
    <source>
        <strain evidence="8 9">MCCC 1K01500</strain>
    </source>
</reference>
<evidence type="ECO:0000256" key="2">
    <source>
        <dbReference type="ARBA" id="ARBA00022475"/>
    </source>
</evidence>
<keyword evidence="4 6" id="KW-1133">Transmembrane helix</keyword>
<feature type="transmembrane region" description="Helical" evidence="6">
    <location>
        <begin position="25"/>
        <end position="46"/>
    </location>
</feature>
<dbReference type="PANTHER" id="PTHR43702">
    <property type="entry name" value="L-FUCOSE-PROTON SYMPORTER"/>
    <property type="match status" value="1"/>
</dbReference>
<feature type="transmembrane region" description="Helical" evidence="6">
    <location>
        <begin position="116"/>
        <end position="139"/>
    </location>
</feature>
<gene>
    <name evidence="8" type="ORF">GRI89_10420</name>
</gene>
<dbReference type="InterPro" id="IPR036259">
    <property type="entry name" value="MFS_trans_sf"/>
</dbReference>
<dbReference type="Proteomes" id="UP000433652">
    <property type="component" value="Unassembled WGS sequence"/>
</dbReference>
<dbReference type="PROSITE" id="PS50850">
    <property type="entry name" value="MFS"/>
    <property type="match status" value="1"/>
</dbReference>
<dbReference type="InterPro" id="IPR005829">
    <property type="entry name" value="Sugar_transporter_CS"/>
</dbReference>
<evidence type="ECO:0000256" key="5">
    <source>
        <dbReference type="ARBA" id="ARBA00023136"/>
    </source>
</evidence>
<dbReference type="GO" id="GO:0022857">
    <property type="term" value="F:transmembrane transporter activity"/>
    <property type="evidence" value="ECO:0007669"/>
    <property type="project" value="InterPro"/>
</dbReference>
<accession>A0A6I4SVP3</accession>
<dbReference type="Pfam" id="PF07690">
    <property type="entry name" value="MFS_1"/>
    <property type="match status" value="1"/>
</dbReference>
<dbReference type="PANTHER" id="PTHR43702:SF3">
    <property type="entry name" value="PROTEIN TSGA"/>
    <property type="match status" value="1"/>
</dbReference>
<evidence type="ECO:0000256" key="4">
    <source>
        <dbReference type="ARBA" id="ARBA00022989"/>
    </source>
</evidence>
<keyword evidence="2" id="KW-1003">Cell membrane</keyword>
<sequence>MRSWSISSRSTLQTNSENTPDGGSLVLKALVFAMFAMFAMTTDSVGTVIPEVIREFDLGLTAGGSFQYATMSGIAISAIALGFLADRLGRKVTILIGLIMFGLSSAAFAAGHDFLFFVLLLFVSGLGIGIFKSGALALIGDLSRSTREHARTMNLIEGFFGVGAIIGPAIVAYLVQVGASWKGVYLIAALLCGALILAAAMAKFPRPIIHRSEPTRPTEAVRLAGDPTALFFGSALMLYVAAEAAIYVWAPTYLAAYEGSWTALAAYAVSIFFVLRAAGRFLGVWLPARFDWTKVLLACSAAMAALFWVAVVGGREVAIFALPATGLFMSVLYPTINSTGISCFDKGRHGSIAGLLLFFTCISAVFAPLAMGALGDALGDSKYAIVLGAVFATMLVAQCTWNVLRQPFAARLIERNEDDYRLNKAEAATAAAA</sequence>
<feature type="transmembrane region" description="Helical" evidence="6">
    <location>
        <begin position="92"/>
        <end position="110"/>
    </location>
</feature>
<evidence type="ECO:0000256" key="3">
    <source>
        <dbReference type="ARBA" id="ARBA00022692"/>
    </source>
</evidence>
<proteinExistence type="predicted"/>
<protein>
    <submittedName>
        <fullName evidence="8">MFS transporter</fullName>
    </submittedName>
</protein>
<feature type="transmembrane region" description="Helical" evidence="6">
    <location>
        <begin position="223"/>
        <end position="249"/>
    </location>
</feature>
<dbReference type="InterPro" id="IPR020846">
    <property type="entry name" value="MFS_dom"/>
</dbReference>
<feature type="transmembrane region" description="Helical" evidence="6">
    <location>
        <begin position="261"/>
        <end position="283"/>
    </location>
</feature>
<evidence type="ECO:0000313" key="8">
    <source>
        <dbReference type="EMBL" id="MXO59953.1"/>
    </source>
</evidence>
<dbReference type="GO" id="GO:0005886">
    <property type="term" value="C:plasma membrane"/>
    <property type="evidence" value="ECO:0007669"/>
    <property type="project" value="UniProtKB-SubCell"/>
</dbReference>
<feature type="domain" description="Major facilitator superfamily (MFS) profile" evidence="7">
    <location>
        <begin position="27"/>
        <end position="400"/>
    </location>
</feature>
<keyword evidence="5 6" id="KW-0472">Membrane</keyword>
<feature type="transmembrane region" description="Helical" evidence="6">
    <location>
        <begin position="183"/>
        <end position="202"/>
    </location>
</feature>
<dbReference type="SUPFAM" id="SSF103473">
    <property type="entry name" value="MFS general substrate transporter"/>
    <property type="match status" value="1"/>
</dbReference>
<evidence type="ECO:0000256" key="6">
    <source>
        <dbReference type="SAM" id="Phobius"/>
    </source>
</evidence>
<feature type="transmembrane region" description="Helical" evidence="6">
    <location>
        <begin position="295"/>
        <end position="311"/>
    </location>
</feature>
<feature type="transmembrane region" description="Helical" evidence="6">
    <location>
        <begin position="317"/>
        <end position="336"/>
    </location>
</feature>
<organism evidence="8 9">
    <name type="scientific">Croceibacterium salegens</name>
    <dbReference type="NCBI Taxonomy" id="1737568"/>
    <lineage>
        <taxon>Bacteria</taxon>
        <taxon>Pseudomonadati</taxon>
        <taxon>Pseudomonadota</taxon>
        <taxon>Alphaproteobacteria</taxon>
        <taxon>Sphingomonadales</taxon>
        <taxon>Erythrobacteraceae</taxon>
        <taxon>Croceibacterium</taxon>
    </lineage>
</organism>
<keyword evidence="9" id="KW-1185">Reference proteome</keyword>
<keyword evidence="3 6" id="KW-0812">Transmembrane</keyword>
<comment type="subcellular location">
    <subcellularLocation>
        <location evidence="1">Cell inner membrane</location>
        <topology evidence="1">Multi-pass membrane protein</topology>
    </subcellularLocation>
</comment>
<dbReference type="InterPro" id="IPR011701">
    <property type="entry name" value="MFS"/>
</dbReference>
<feature type="transmembrane region" description="Helical" evidence="6">
    <location>
        <begin position="159"/>
        <end position="177"/>
    </location>
</feature>
<comment type="caution">
    <text evidence="8">The sequence shown here is derived from an EMBL/GenBank/DDBJ whole genome shotgun (WGS) entry which is preliminary data.</text>
</comment>
<feature type="transmembrane region" description="Helical" evidence="6">
    <location>
        <begin position="66"/>
        <end position="85"/>
    </location>
</feature>
<dbReference type="AlphaFoldDB" id="A0A6I4SVP3"/>
<dbReference type="EMBL" id="WTYM01000042">
    <property type="protein sequence ID" value="MXO59953.1"/>
    <property type="molecule type" value="Genomic_DNA"/>
</dbReference>
<dbReference type="OrthoDB" id="5858672at2"/>
<evidence type="ECO:0000256" key="1">
    <source>
        <dbReference type="ARBA" id="ARBA00004429"/>
    </source>
</evidence>
<evidence type="ECO:0000313" key="9">
    <source>
        <dbReference type="Proteomes" id="UP000433652"/>
    </source>
</evidence>
<name>A0A6I4SVP3_9SPHN</name>
<feature type="transmembrane region" description="Helical" evidence="6">
    <location>
        <begin position="352"/>
        <end position="371"/>
    </location>
</feature>
<dbReference type="Gene3D" id="1.20.1250.20">
    <property type="entry name" value="MFS general substrate transporter like domains"/>
    <property type="match status" value="2"/>
</dbReference>
<dbReference type="PROSITE" id="PS00216">
    <property type="entry name" value="SUGAR_TRANSPORT_1"/>
    <property type="match status" value="1"/>
</dbReference>
<evidence type="ECO:0000259" key="7">
    <source>
        <dbReference type="PROSITE" id="PS50850"/>
    </source>
</evidence>